<dbReference type="SMART" id="SM00054">
    <property type="entry name" value="EFh"/>
    <property type="match status" value="3"/>
</dbReference>
<comment type="caution">
    <text evidence="7">The sequence shown here is derived from an EMBL/GenBank/DDBJ whole genome shotgun (WGS) entry which is preliminary data.</text>
</comment>
<dbReference type="InterPro" id="IPR002048">
    <property type="entry name" value="EF_hand_dom"/>
</dbReference>
<protein>
    <recommendedName>
        <fullName evidence="6">EF-hand domain-containing protein</fullName>
    </recommendedName>
</protein>
<evidence type="ECO:0000259" key="6">
    <source>
        <dbReference type="PROSITE" id="PS50222"/>
    </source>
</evidence>
<evidence type="ECO:0000256" key="5">
    <source>
        <dbReference type="ARBA" id="ARBA00023288"/>
    </source>
</evidence>
<evidence type="ECO:0000313" key="7">
    <source>
        <dbReference type="EMBL" id="CAG7834490.1"/>
    </source>
</evidence>
<keyword evidence="3" id="KW-0479">Metal-binding</keyword>
<reference evidence="7" key="1">
    <citation type="submission" date="2021-06" db="EMBL/GenBank/DDBJ databases">
        <authorList>
            <person name="Hodson N. C."/>
            <person name="Mongue J. A."/>
            <person name="Jaron S. K."/>
        </authorList>
    </citation>
    <scope>NUCLEOTIDE SEQUENCE</scope>
</reference>
<dbReference type="PROSITE" id="PS50222">
    <property type="entry name" value="EF_HAND_2"/>
    <property type="match status" value="3"/>
</dbReference>
<gene>
    <name evidence="7" type="ORF">AFUS01_LOCUS43993</name>
</gene>
<dbReference type="PANTHER" id="PTHR23055">
    <property type="entry name" value="CALCIUM BINDING PROTEINS"/>
    <property type="match status" value="1"/>
</dbReference>
<feature type="domain" description="EF-hand" evidence="6">
    <location>
        <begin position="105"/>
        <end position="140"/>
    </location>
</feature>
<feature type="domain" description="EF-hand" evidence="6">
    <location>
        <begin position="69"/>
        <end position="104"/>
    </location>
</feature>
<dbReference type="PANTHER" id="PTHR23055:SF178">
    <property type="entry name" value="NEUROCALCIN HOMOLOG"/>
    <property type="match status" value="1"/>
</dbReference>
<dbReference type="OrthoDB" id="191686at2759"/>
<evidence type="ECO:0000256" key="3">
    <source>
        <dbReference type="ARBA" id="ARBA00022723"/>
    </source>
</evidence>
<dbReference type="GO" id="GO:0005509">
    <property type="term" value="F:calcium ion binding"/>
    <property type="evidence" value="ECO:0007669"/>
    <property type="project" value="InterPro"/>
</dbReference>
<keyword evidence="4" id="KW-0677">Repeat</keyword>
<name>A0A8J2LJ74_9HEXA</name>
<evidence type="ECO:0000256" key="1">
    <source>
        <dbReference type="ARBA" id="ARBA00006049"/>
    </source>
</evidence>
<feature type="domain" description="EF-hand" evidence="6">
    <location>
        <begin position="155"/>
        <end position="190"/>
    </location>
</feature>
<evidence type="ECO:0000256" key="2">
    <source>
        <dbReference type="ARBA" id="ARBA00022707"/>
    </source>
</evidence>
<dbReference type="Pfam" id="PF13833">
    <property type="entry name" value="EF-hand_8"/>
    <property type="match status" value="1"/>
</dbReference>
<keyword evidence="5" id="KW-0449">Lipoprotein</keyword>
<keyword evidence="2" id="KW-0519">Myristate</keyword>
<evidence type="ECO:0000256" key="4">
    <source>
        <dbReference type="ARBA" id="ARBA00022737"/>
    </source>
</evidence>
<comment type="similarity">
    <text evidence="1">Belongs to the recoverin family.</text>
</comment>
<dbReference type="CDD" id="cd00051">
    <property type="entry name" value="EFh"/>
    <property type="match status" value="2"/>
</dbReference>
<sequence>MGGGKSRLSTKTIASLQDVTYFSDQEIQEWYKAFIKEVPDGQMNIDQFLNVWKDLFFNNKKKSSIDSVELQSYGKQVFRLIDRNGDGFIDFREFLINVSIEQRGTLEQKLEHVFGLYDLDQNGYVTKPEMLEFVKMVNRAMDLAKQFPGKDPEDVAEQLANKIFWRLDRNKDGKLTMFEFISGIKSNQCLVDYFLGVNLTGPRPK</sequence>
<proteinExistence type="inferred from homology"/>
<accession>A0A8J2LJ74</accession>
<organism evidence="7 8">
    <name type="scientific">Allacma fusca</name>
    <dbReference type="NCBI Taxonomy" id="39272"/>
    <lineage>
        <taxon>Eukaryota</taxon>
        <taxon>Metazoa</taxon>
        <taxon>Ecdysozoa</taxon>
        <taxon>Arthropoda</taxon>
        <taxon>Hexapoda</taxon>
        <taxon>Collembola</taxon>
        <taxon>Symphypleona</taxon>
        <taxon>Sminthuridae</taxon>
        <taxon>Allacma</taxon>
    </lineage>
</organism>
<dbReference type="InterPro" id="IPR018247">
    <property type="entry name" value="EF_Hand_1_Ca_BS"/>
</dbReference>
<keyword evidence="8" id="KW-1185">Reference proteome</keyword>
<dbReference type="AlphaFoldDB" id="A0A8J2LJ74"/>
<evidence type="ECO:0000313" key="8">
    <source>
        <dbReference type="Proteomes" id="UP000708208"/>
    </source>
</evidence>
<dbReference type="InterPro" id="IPR028846">
    <property type="entry name" value="Recoverin"/>
</dbReference>
<dbReference type="Pfam" id="PF13499">
    <property type="entry name" value="EF-hand_7"/>
    <property type="match status" value="1"/>
</dbReference>
<dbReference type="EMBL" id="CAJVCH010570261">
    <property type="protein sequence ID" value="CAG7834490.1"/>
    <property type="molecule type" value="Genomic_DNA"/>
</dbReference>
<dbReference type="PROSITE" id="PS00018">
    <property type="entry name" value="EF_HAND_1"/>
    <property type="match status" value="3"/>
</dbReference>
<dbReference type="Proteomes" id="UP000708208">
    <property type="component" value="Unassembled WGS sequence"/>
</dbReference>